<keyword evidence="3" id="KW-1185">Reference proteome</keyword>
<organism evidence="2 3">
    <name type="scientific">Tritrichomonas musculus</name>
    <dbReference type="NCBI Taxonomy" id="1915356"/>
    <lineage>
        <taxon>Eukaryota</taxon>
        <taxon>Metamonada</taxon>
        <taxon>Parabasalia</taxon>
        <taxon>Tritrichomonadida</taxon>
        <taxon>Tritrichomonadidae</taxon>
        <taxon>Tritrichomonas</taxon>
    </lineage>
</organism>
<gene>
    <name evidence="2" type="ORF">M9Y10_026204</name>
</gene>
<comment type="caution">
    <text evidence="2">The sequence shown here is derived from an EMBL/GenBank/DDBJ whole genome shotgun (WGS) entry which is preliminary data.</text>
</comment>
<reference evidence="2 3" key="1">
    <citation type="submission" date="2024-04" db="EMBL/GenBank/DDBJ databases">
        <title>Tritrichomonas musculus Genome.</title>
        <authorList>
            <person name="Alves-Ferreira E."/>
            <person name="Grigg M."/>
            <person name="Lorenzi H."/>
            <person name="Galac M."/>
        </authorList>
    </citation>
    <scope>NUCLEOTIDE SEQUENCE [LARGE SCALE GENOMIC DNA]</scope>
    <source>
        <strain evidence="2 3">EAF2021</strain>
    </source>
</reference>
<sequence length="420" mass="51010">MSIQQYLDHMKNIHNLVIDFIDGEEEEEDNDDENFQRIIDSIKSRESFKNRDEWHEILLLINKISKHHHRNHGFFEKIEKILTFYENETKQTFSNIELFQIFKNNKRILLFLFQKEFIIVDENICNFIKKKNNDYNYYFFNFIEEFLSDDEREEIKKQIGDEDPDIIEEKRQIGENDDYLCYLIREDLVQEFITFVNQQNISVNSNIKESIYETNPLLIKNMPITLIEYASFFGSIQIFNFLRINNAYLNPCLCNYAIHSRNAEIIHYLEENHIIYDNDNYFNFFEESIKCHHNEIVNYVLDNLIEEKISDDINNYENEYNMKKAQNNNFLTKLKSIFVKQDENDKKDHIVKKFLKICIRYHNYEYIPNISDSNIFLKYYCSFGYTLLVKLFIQENKINIKEKLIKQAIFFIKQSKHFDL</sequence>
<protein>
    <recommendedName>
        <fullName evidence="4">DUF3447 domain-containing protein</fullName>
    </recommendedName>
</protein>
<proteinExistence type="predicted"/>
<dbReference type="Proteomes" id="UP001470230">
    <property type="component" value="Unassembled WGS sequence"/>
</dbReference>
<accession>A0ABR2H8C2</accession>
<dbReference type="InterPro" id="IPR036770">
    <property type="entry name" value="Ankyrin_rpt-contain_sf"/>
</dbReference>
<dbReference type="SUPFAM" id="SSF48403">
    <property type="entry name" value="Ankyrin repeat"/>
    <property type="match status" value="1"/>
</dbReference>
<keyword evidence="1" id="KW-0175">Coiled coil</keyword>
<feature type="coiled-coil region" evidence="1">
    <location>
        <begin position="306"/>
        <end position="333"/>
    </location>
</feature>
<evidence type="ECO:0008006" key="4">
    <source>
        <dbReference type="Google" id="ProtNLM"/>
    </source>
</evidence>
<evidence type="ECO:0000313" key="3">
    <source>
        <dbReference type="Proteomes" id="UP001470230"/>
    </source>
</evidence>
<evidence type="ECO:0000313" key="2">
    <source>
        <dbReference type="EMBL" id="KAK8841992.1"/>
    </source>
</evidence>
<dbReference type="EMBL" id="JAPFFF010000039">
    <property type="protein sequence ID" value="KAK8841992.1"/>
    <property type="molecule type" value="Genomic_DNA"/>
</dbReference>
<evidence type="ECO:0000256" key="1">
    <source>
        <dbReference type="SAM" id="Coils"/>
    </source>
</evidence>
<name>A0ABR2H8C2_9EUKA</name>